<evidence type="ECO:0000256" key="3">
    <source>
        <dbReference type="ARBA" id="ARBA00022651"/>
    </source>
</evidence>
<dbReference type="InterPro" id="IPR006311">
    <property type="entry name" value="TAT_signal"/>
</dbReference>
<keyword evidence="5 9" id="KW-0378">Hydrolase</keyword>
<evidence type="ECO:0000256" key="6">
    <source>
        <dbReference type="ARBA" id="ARBA00023277"/>
    </source>
</evidence>
<dbReference type="OrthoDB" id="9815836at2"/>
<comment type="caution">
    <text evidence="11">The sequence shown here is derived from an EMBL/GenBank/DDBJ whole genome shotgun (WGS) entry which is preliminary data.</text>
</comment>
<keyword evidence="7 9" id="KW-0326">Glycosidase</keyword>
<dbReference type="InterPro" id="IPR001000">
    <property type="entry name" value="GH10_dom"/>
</dbReference>
<dbReference type="PANTHER" id="PTHR31490">
    <property type="entry name" value="GLYCOSYL HYDROLASE"/>
    <property type="match status" value="1"/>
</dbReference>
<dbReference type="GO" id="GO:0045493">
    <property type="term" value="P:xylan catabolic process"/>
    <property type="evidence" value="ECO:0007669"/>
    <property type="project" value="UniProtKB-KW"/>
</dbReference>
<dbReference type="EMBL" id="PDKW01000041">
    <property type="protein sequence ID" value="PGH56649.1"/>
    <property type="molecule type" value="Genomic_DNA"/>
</dbReference>
<evidence type="ECO:0000256" key="7">
    <source>
        <dbReference type="ARBA" id="ARBA00023295"/>
    </source>
</evidence>
<evidence type="ECO:0000256" key="1">
    <source>
        <dbReference type="ARBA" id="ARBA00000681"/>
    </source>
</evidence>
<dbReference type="Pfam" id="PF00331">
    <property type="entry name" value="Glyco_hydro_10"/>
    <property type="match status" value="1"/>
</dbReference>
<dbReference type="InterPro" id="IPR017853">
    <property type="entry name" value="GH"/>
</dbReference>
<evidence type="ECO:0000256" key="8">
    <source>
        <dbReference type="ARBA" id="ARBA00023326"/>
    </source>
</evidence>
<evidence type="ECO:0000313" key="12">
    <source>
        <dbReference type="Proteomes" id="UP000225379"/>
    </source>
</evidence>
<keyword evidence="4" id="KW-0732">Signal</keyword>
<keyword evidence="12" id="KW-1185">Reference proteome</keyword>
<evidence type="ECO:0000256" key="5">
    <source>
        <dbReference type="ARBA" id="ARBA00022801"/>
    </source>
</evidence>
<dbReference type="GO" id="GO:0031176">
    <property type="term" value="F:endo-1,4-beta-xylanase activity"/>
    <property type="evidence" value="ECO:0007669"/>
    <property type="project" value="UniProtKB-EC"/>
</dbReference>
<reference evidence="12" key="1">
    <citation type="submission" date="2017-10" db="EMBL/GenBank/DDBJ databases">
        <authorList>
            <person name="Kravchenko I.K."/>
            <person name="Grouzdev D.S."/>
        </authorList>
    </citation>
    <scope>NUCLEOTIDE SEQUENCE [LARGE SCALE GENOMIC DNA]</scope>
    <source>
        <strain evidence="12">B2</strain>
    </source>
</reference>
<evidence type="ECO:0000256" key="2">
    <source>
        <dbReference type="ARBA" id="ARBA00007495"/>
    </source>
</evidence>
<comment type="catalytic activity">
    <reaction evidence="1 9">
        <text>Endohydrolysis of (1-&gt;4)-beta-D-xylosidic linkages in xylans.</text>
        <dbReference type="EC" id="3.2.1.8"/>
    </reaction>
</comment>
<gene>
    <name evidence="11" type="ORF">CRT60_17215</name>
</gene>
<organism evidence="11 12">
    <name type="scientific">Azospirillum palustre</name>
    <dbReference type="NCBI Taxonomy" id="2044885"/>
    <lineage>
        <taxon>Bacteria</taxon>
        <taxon>Pseudomonadati</taxon>
        <taxon>Pseudomonadota</taxon>
        <taxon>Alphaproteobacteria</taxon>
        <taxon>Rhodospirillales</taxon>
        <taxon>Azospirillaceae</taxon>
        <taxon>Azospirillum</taxon>
    </lineage>
</organism>
<dbReference type="SMART" id="SM00633">
    <property type="entry name" value="Glyco_10"/>
    <property type="match status" value="1"/>
</dbReference>
<comment type="similarity">
    <text evidence="2 9">Belongs to the glycosyl hydrolase 10 (cellulase F) family.</text>
</comment>
<name>A0A2B8BG10_9PROT</name>
<dbReference type="Gene3D" id="3.20.20.80">
    <property type="entry name" value="Glycosidases"/>
    <property type="match status" value="1"/>
</dbReference>
<keyword evidence="6 9" id="KW-0119">Carbohydrate metabolism</keyword>
<dbReference type="EC" id="3.2.1.8" evidence="9"/>
<dbReference type="Proteomes" id="UP000225379">
    <property type="component" value="Unassembled WGS sequence"/>
</dbReference>
<protein>
    <recommendedName>
        <fullName evidence="9">Beta-xylanase</fullName>
        <ecNumber evidence="9">3.2.1.8</ecNumber>
    </recommendedName>
</protein>
<keyword evidence="3" id="KW-0858">Xylan degradation</keyword>
<evidence type="ECO:0000256" key="4">
    <source>
        <dbReference type="ARBA" id="ARBA00022729"/>
    </source>
</evidence>
<dbReference type="SUPFAM" id="SSF51445">
    <property type="entry name" value="(Trans)glycosidases"/>
    <property type="match status" value="1"/>
</dbReference>
<sequence>MTERPKPGFPKWHPTHWRPSRRDLLWTAAAGAVLASCRGASGPTTAEAAATQPQAAEPAVTLREACRALGIRHGAARDHFIDPEDPMLDRLMARECDVVTPENGGKWGVFQHTEGNYDWRRFDAAVELARSIGATPNWHTIIWQHMGMPPYMKLPAGRQAELGISESAYFSPDGSLSAENVWPRFTGVVEAVRQRYGDVFYRIDVANEVFFWETVESHPKEQDRYGFRRGMWWVAAGGAEKGPEWLDPFFHHVHKAFPKAKLVLNEFGIEIDEGWQQRKRAYLLDWLTGAVKRGVPIHGIGLQSHLIGGKPYDSAGMRKFLRAVDKLGLSVHLTEMDVDETRLPRSWSRAEKDRAMAQLARQYLADMLDTARVEELCWWHLRSDLNFIAREHPDLGAHPSPYDEESRPLPLYTAVVETLREKARTGKARSG</sequence>
<dbReference type="RefSeq" id="WP_098737733.1">
    <property type="nucleotide sequence ID" value="NZ_PDKW01000041.1"/>
</dbReference>
<dbReference type="PROSITE" id="PS51760">
    <property type="entry name" value="GH10_2"/>
    <property type="match status" value="1"/>
</dbReference>
<evidence type="ECO:0000259" key="10">
    <source>
        <dbReference type="PROSITE" id="PS51760"/>
    </source>
</evidence>
<dbReference type="PRINTS" id="PR00134">
    <property type="entry name" value="GLHYDRLASE10"/>
</dbReference>
<dbReference type="InterPro" id="IPR044846">
    <property type="entry name" value="GH10"/>
</dbReference>
<evidence type="ECO:0000256" key="9">
    <source>
        <dbReference type="RuleBase" id="RU361174"/>
    </source>
</evidence>
<dbReference type="AlphaFoldDB" id="A0A2B8BG10"/>
<dbReference type="PROSITE" id="PS51318">
    <property type="entry name" value="TAT"/>
    <property type="match status" value="1"/>
</dbReference>
<keyword evidence="8 9" id="KW-0624">Polysaccharide degradation</keyword>
<accession>A0A2B8BG10</accession>
<feature type="domain" description="GH10" evidence="10">
    <location>
        <begin position="56"/>
        <end position="418"/>
    </location>
</feature>
<evidence type="ECO:0000313" key="11">
    <source>
        <dbReference type="EMBL" id="PGH56649.1"/>
    </source>
</evidence>
<proteinExistence type="inferred from homology"/>
<dbReference type="PANTHER" id="PTHR31490:SF88">
    <property type="entry name" value="BETA-XYLANASE"/>
    <property type="match status" value="1"/>
</dbReference>